<organism evidence="1 2">
    <name type="scientific">Myroides odoratus</name>
    <name type="common">Flavobacterium odoratum</name>
    <dbReference type="NCBI Taxonomy" id="256"/>
    <lineage>
        <taxon>Bacteria</taxon>
        <taxon>Pseudomonadati</taxon>
        <taxon>Bacteroidota</taxon>
        <taxon>Flavobacteriia</taxon>
        <taxon>Flavobacteriales</taxon>
        <taxon>Flavobacteriaceae</taxon>
        <taxon>Myroides</taxon>
    </lineage>
</organism>
<gene>
    <name evidence="1" type="ORF">NCTC11179_00877</name>
</gene>
<reference evidence="1 2" key="1">
    <citation type="submission" date="2018-06" db="EMBL/GenBank/DDBJ databases">
        <authorList>
            <consortium name="Pathogen Informatics"/>
            <person name="Doyle S."/>
        </authorList>
    </citation>
    <scope>NUCLEOTIDE SEQUENCE [LARGE SCALE GENOMIC DNA]</scope>
    <source>
        <strain evidence="1 2">NCTC11179</strain>
    </source>
</reference>
<dbReference type="EMBL" id="UGQL01000001">
    <property type="protein sequence ID" value="STZ27342.1"/>
    <property type="molecule type" value="Genomic_DNA"/>
</dbReference>
<accession>A0A378RK09</accession>
<evidence type="ECO:0000313" key="2">
    <source>
        <dbReference type="Proteomes" id="UP000255024"/>
    </source>
</evidence>
<keyword evidence="2" id="KW-1185">Reference proteome</keyword>
<protein>
    <submittedName>
        <fullName evidence="1">Uncharacterized protein</fullName>
    </submittedName>
</protein>
<evidence type="ECO:0000313" key="1">
    <source>
        <dbReference type="EMBL" id="STZ27342.1"/>
    </source>
</evidence>
<dbReference type="Proteomes" id="UP000255024">
    <property type="component" value="Unassembled WGS sequence"/>
</dbReference>
<dbReference type="AlphaFoldDB" id="A0A378RK09"/>
<sequence length="38" mass="4541">MLTNVTKINFKTTLQDIFYSNTVYIYLNLLIKVKMKNN</sequence>
<proteinExistence type="predicted"/>
<name>A0A378RK09_MYROD</name>